<dbReference type="STRING" id="1802363.A2682_02345"/>
<comment type="caution">
    <text evidence="2">The sequence shown here is derived from an EMBL/GenBank/DDBJ whole genome shotgun (WGS) entry which is preliminary data.</text>
</comment>
<evidence type="ECO:0000256" key="1">
    <source>
        <dbReference type="SAM" id="Phobius"/>
    </source>
</evidence>
<evidence type="ECO:0000313" key="2">
    <source>
        <dbReference type="EMBL" id="OHA48215.1"/>
    </source>
</evidence>
<feature type="transmembrane region" description="Helical" evidence="1">
    <location>
        <begin position="28"/>
        <end position="48"/>
    </location>
</feature>
<name>A0A1G2PIQ8_TERXR</name>
<keyword evidence="1" id="KW-1133">Transmembrane helix</keyword>
<organism evidence="2 3">
    <name type="scientific">Terrybacteria sp. (strain RIFCSPHIGHO2_01_FULL_58_15)</name>
    <dbReference type="NCBI Taxonomy" id="1802363"/>
    <lineage>
        <taxon>Bacteria</taxon>
        <taxon>Candidatus Terryibacteriota</taxon>
    </lineage>
</organism>
<gene>
    <name evidence="2" type="ORF">A2682_02345</name>
</gene>
<dbReference type="AlphaFoldDB" id="A0A1G2PIQ8"/>
<sequence>MSLISPRVSGEGNPDVSRVVMPFSSPRFLLRVGLAFTLLYAAAASFSRPTAWAAFFPAWTTAFVPREILLPAFAFFEVVLALWLVSNRFPAIAAASAAFVFGAIAIFNLAALDIIFRDVGLAFAGLALVSLSFADDTFAQTLLARYRNLPPRRRIALWFFLLGALMLSYALLGLRGIIAPPRLP</sequence>
<keyword evidence="1" id="KW-0812">Transmembrane</keyword>
<feature type="transmembrane region" description="Helical" evidence="1">
    <location>
        <begin position="68"/>
        <end position="85"/>
    </location>
</feature>
<feature type="transmembrane region" description="Helical" evidence="1">
    <location>
        <begin position="92"/>
        <end position="116"/>
    </location>
</feature>
<feature type="transmembrane region" description="Helical" evidence="1">
    <location>
        <begin position="155"/>
        <end position="178"/>
    </location>
</feature>
<accession>A0A1G2PIQ8</accession>
<proteinExistence type="predicted"/>
<reference evidence="2 3" key="1">
    <citation type="journal article" date="2016" name="Nat. Commun.">
        <title>Thousands of microbial genomes shed light on interconnected biogeochemical processes in an aquifer system.</title>
        <authorList>
            <person name="Anantharaman K."/>
            <person name="Brown C.T."/>
            <person name="Hug L.A."/>
            <person name="Sharon I."/>
            <person name="Castelle C.J."/>
            <person name="Probst A.J."/>
            <person name="Thomas B.C."/>
            <person name="Singh A."/>
            <person name="Wilkins M.J."/>
            <person name="Karaoz U."/>
            <person name="Brodie E.L."/>
            <person name="Williams K.H."/>
            <person name="Hubbard S.S."/>
            <person name="Banfield J.F."/>
        </authorList>
    </citation>
    <scope>NUCLEOTIDE SEQUENCE [LARGE SCALE GENOMIC DNA]</scope>
    <source>
        <strain evidence="3">RIFCSPHIGHO2_01_FULL_58_15</strain>
    </source>
</reference>
<dbReference type="EMBL" id="MHST01000024">
    <property type="protein sequence ID" value="OHA48215.1"/>
    <property type="molecule type" value="Genomic_DNA"/>
</dbReference>
<evidence type="ECO:0008006" key="4">
    <source>
        <dbReference type="Google" id="ProtNLM"/>
    </source>
</evidence>
<dbReference type="Proteomes" id="UP000178690">
    <property type="component" value="Unassembled WGS sequence"/>
</dbReference>
<feature type="transmembrane region" description="Helical" evidence="1">
    <location>
        <begin position="122"/>
        <end position="143"/>
    </location>
</feature>
<keyword evidence="1" id="KW-0472">Membrane</keyword>
<evidence type="ECO:0000313" key="3">
    <source>
        <dbReference type="Proteomes" id="UP000178690"/>
    </source>
</evidence>
<protein>
    <recommendedName>
        <fullName evidence="4">DoxX family protein</fullName>
    </recommendedName>
</protein>